<gene>
    <name evidence="1" type="ORF">HPB47_016301</name>
</gene>
<dbReference type="Proteomes" id="UP000805193">
    <property type="component" value="Unassembled WGS sequence"/>
</dbReference>
<organism evidence="1 2">
    <name type="scientific">Ixodes persulcatus</name>
    <name type="common">Taiga tick</name>
    <dbReference type="NCBI Taxonomy" id="34615"/>
    <lineage>
        <taxon>Eukaryota</taxon>
        <taxon>Metazoa</taxon>
        <taxon>Ecdysozoa</taxon>
        <taxon>Arthropoda</taxon>
        <taxon>Chelicerata</taxon>
        <taxon>Arachnida</taxon>
        <taxon>Acari</taxon>
        <taxon>Parasitiformes</taxon>
        <taxon>Ixodida</taxon>
        <taxon>Ixodoidea</taxon>
        <taxon>Ixodidae</taxon>
        <taxon>Ixodinae</taxon>
        <taxon>Ixodes</taxon>
    </lineage>
</organism>
<name>A0AC60R094_IXOPE</name>
<dbReference type="EMBL" id="JABSTQ010000500">
    <property type="protein sequence ID" value="KAG0445359.1"/>
    <property type="molecule type" value="Genomic_DNA"/>
</dbReference>
<feature type="non-terminal residue" evidence="1">
    <location>
        <position position="1"/>
    </location>
</feature>
<sequence length="116" mass="13526">TEATWDLNTSPKPGFRELTHLGSLDKLKNSLGAAKLVYRWRRCCSTYEKVKVEKDVEKIERETRDQAKSSVWMRHRFRRPLEEVLQGDALLARGLGCERVRVPYHAGTAIQWRTSR</sequence>
<comment type="caution">
    <text evidence="1">The sequence shown here is derived from an EMBL/GenBank/DDBJ whole genome shotgun (WGS) entry which is preliminary data.</text>
</comment>
<accession>A0AC60R094</accession>
<evidence type="ECO:0000313" key="2">
    <source>
        <dbReference type="Proteomes" id="UP000805193"/>
    </source>
</evidence>
<evidence type="ECO:0000313" key="1">
    <source>
        <dbReference type="EMBL" id="KAG0445359.1"/>
    </source>
</evidence>
<reference evidence="1 2" key="1">
    <citation type="journal article" date="2020" name="Cell">
        <title>Large-Scale Comparative Analyses of Tick Genomes Elucidate Their Genetic Diversity and Vector Capacities.</title>
        <authorList>
            <consortium name="Tick Genome and Microbiome Consortium (TIGMIC)"/>
            <person name="Jia N."/>
            <person name="Wang J."/>
            <person name="Shi W."/>
            <person name="Du L."/>
            <person name="Sun Y."/>
            <person name="Zhan W."/>
            <person name="Jiang J.F."/>
            <person name="Wang Q."/>
            <person name="Zhang B."/>
            <person name="Ji P."/>
            <person name="Bell-Sakyi L."/>
            <person name="Cui X.M."/>
            <person name="Yuan T.T."/>
            <person name="Jiang B.G."/>
            <person name="Yang W.F."/>
            <person name="Lam T.T."/>
            <person name="Chang Q.C."/>
            <person name="Ding S.J."/>
            <person name="Wang X.J."/>
            <person name="Zhu J.G."/>
            <person name="Ruan X.D."/>
            <person name="Zhao L."/>
            <person name="Wei J.T."/>
            <person name="Ye R.Z."/>
            <person name="Que T.C."/>
            <person name="Du C.H."/>
            <person name="Zhou Y.H."/>
            <person name="Cheng J.X."/>
            <person name="Dai P.F."/>
            <person name="Guo W.B."/>
            <person name="Han X.H."/>
            <person name="Huang E.J."/>
            <person name="Li L.F."/>
            <person name="Wei W."/>
            <person name="Gao Y.C."/>
            <person name="Liu J.Z."/>
            <person name="Shao H.Z."/>
            <person name="Wang X."/>
            <person name="Wang C.C."/>
            <person name="Yang T.C."/>
            <person name="Huo Q.B."/>
            <person name="Li W."/>
            <person name="Chen H.Y."/>
            <person name="Chen S.E."/>
            <person name="Zhou L.G."/>
            <person name="Ni X.B."/>
            <person name="Tian J.H."/>
            <person name="Sheng Y."/>
            <person name="Liu T."/>
            <person name="Pan Y.S."/>
            <person name="Xia L.Y."/>
            <person name="Li J."/>
            <person name="Zhao F."/>
            <person name="Cao W.C."/>
        </authorList>
    </citation>
    <scope>NUCLEOTIDE SEQUENCE [LARGE SCALE GENOMIC DNA]</scope>
    <source>
        <strain evidence="1">Iper-2018</strain>
    </source>
</reference>
<proteinExistence type="predicted"/>
<keyword evidence="2" id="KW-1185">Reference proteome</keyword>
<protein>
    <submittedName>
        <fullName evidence="1">Uncharacterized protein</fullName>
    </submittedName>
</protein>